<dbReference type="CDD" id="cd18084">
    <property type="entry name" value="RsmE-like"/>
    <property type="match status" value="1"/>
</dbReference>
<evidence type="ECO:0000256" key="1">
    <source>
        <dbReference type="ARBA" id="ARBA00004496"/>
    </source>
</evidence>
<dbReference type="GO" id="GO:0070475">
    <property type="term" value="P:rRNA base methylation"/>
    <property type="evidence" value="ECO:0007669"/>
    <property type="project" value="TreeGrafter"/>
</dbReference>
<accession>A0A1E5ILJ0</accession>
<dbReference type="PANTHER" id="PTHR30027:SF3">
    <property type="entry name" value="16S RRNA (URACIL(1498)-N(3))-METHYLTRANSFERASE"/>
    <property type="match status" value="1"/>
</dbReference>
<keyword evidence="3 10" id="KW-0963">Cytoplasm</keyword>
<sequence>MTHFYVKPKYIKENTFTISSEQSHYISNVRRFKTDDAIMIFDGIGNSYKAKITFINKNKIMGNILSSLHKMPDFIVKVYTSIPKGDRFEWLIEKCAEIGVSEVAPINTKRSINISFSKNKSERYKKISIAASSQCGRNDIMKIKEPLDFKTACKNATADKNSINILSYEIENNSKSLINNIFKGKVKYNGSSVFIGPEGGFENEEVEFAKLLGIRTVTLGDNILRVETAAVVASTLILNFFKNLK</sequence>
<evidence type="ECO:0000259" key="11">
    <source>
        <dbReference type="Pfam" id="PF04452"/>
    </source>
</evidence>
<dbReference type="EMBL" id="LNVX01000259">
    <property type="protein sequence ID" value="OEG70973.1"/>
    <property type="molecule type" value="Genomic_DNA"/>
</dbReference>
<keyword evidence="14" id="KW-1185">Reference proteome</keyword>
<dbReference type="Proteomes" id="UP000095237">
    <property type="component" value="Unassembled WGS sequence"/>
</dbReference>
<evidence type="ECO:0000259" key="12">
    <source>
        <dbReference type="Pfam" id="PF20260"/>
    </source>
</evidence>
<comment type="function">
    <text evidence="8 10">Specifically methylates the N3 position of the uracil ring of uridine 1498 (m3U1498) in 16S rRNA. Acts on the fully assembled 30S ribosomal subunit.</text>
</comment>
<dbReference type="Pfam" id="PF20260">
    <property type="entry name" value="PUA_4"/>
    <property type="match status" value="1"/>
</dbReference>
<dbReference type="InterPro" id="IPR029028">
    <property type="entry name" value="Alpha/beta_knot_MTases"/>
</dbReference>
<dbReference type="GO" id="GO:0005737">
    <property type="term" value="C:cytoplasm"/>
    <property type="evidence" value="ECO:0007669"/>
    <property type="project" value="UniProtKB-SubCell"/>
</dbReference>
<dbReference type="PIRSF" id="PIRSF015601">
    <property type="entry name" value="MTase_slr0722"/>
    <property type="match status" value="1"/>
</dbReference>
<keyword evidence="6 10" id="KW-0808">Transferase</keyword>
<evidence type="ECO:0000256" key="9">
    <source>
        <dbReference type="ARBA" id="ARBA00047944"/>
    </source>
</evidence>
<feature type="domain" description="Ribosomal RNA small subunit methyltransferase E PUA-like" evidence="12">
    <location>
        <begin position="20"/>
        <end position="60"/>
    </location>
</feature>
<dbReference type="InterPro" id="IPR006700">
    <property type="entry name" value="RsmE"/>
</dbReference>
<dbReference type="Pfam" id="PF04452">
    <property type="entry name" value="Methyltrans_RNA"/>
    <property type="match status" value="1"/>
</dbReference>
<dbReference type="InterPro" id="IPR015947">
    <property type="entry name" value="PUA-like_sf"/>
</dbReference>
<evidence type="ECO:0000256" key="5">
    <source>
        <dbReference type="ARBA" id="ARBA00022603"/>
    </source>
</evidence>
<dbReference type="Gene3D" id="3.40.1280.10">
    <property type="match status" value="1"/>
</dbReference>
<keyword evidence="7 10" id="KW-0949">S-adenosyl-L-methionine</keyword>
<dbReference type="SUPFAM" id="SSF88697">
    <property type="entry name" value="PUA domain-like"/>
    <property type="match status" value="1"/>
</dbReference>
<reference evidence="13 14" key="1">
    <citation type="submission" date="2015-11" db="EMBL/GenBank/DDBJ databases">
        <title>Evidence for parallel genomic evolution in an endosymbiosis of termite gut flagellates.</title>
        <authorList>
            <person name="Zheng H."/>
        </authorList>
    </citation>
    <scope>NUCLEOTIDE SEQUENCE [LARGE SCALE GENOMIC DNA]</scope>
    <source>
        <strain evidence="13 14">CET450</strain>
    </source>
</reference>
<comment type="catalytic activity">
    <reaction evidence="9 10">
        <text>uridine(1498) in 16S rRNA + S-adenosyl-L-methionine = N(3)-methyluridine(1498) in 16S rRNA + S-adenosyl-L-homocysteine + H(+)</text>
        <dbReference type="Rhea" id="RHEA:42920"/>
        <dbReference type="Rhea" id="RHEA-COMP:10283"/>
        <dbReference type="Rhea" id="RHEA-COMP:10284"/>
        <dbReference type="ChEBI" id="CHEBI:15378"/>
        <dbReference type="ChEBI" id="CHEBI:57856"/>
        <dbReference type="ChEBI" id="CHEBI:59789"/>
        <dbReference type="ChEBI" id="CHEBI:65315"/>
        <dbReference type="ChEBI" id="CHEBI:74502"/>
        <dbReference type="EC" id="2.1.1.193"/>
    </reaction>
</comment>
<evidence type="ECO:0000256" key="7">
    <source>
        <dbReference type="ARBA" id="ARBA00022691"/>
    </source>
</evidence>
<evidence type="ECO:0000256" key="2">
    <source>
        <dbReference type="ARBA" id="ARBA00005528"/>
    </source>
</evidence>
<dbReference type="NCBIfam" id="TIGR00046">
    <property type="entry name" value="RsmE family RNA methyltransferase"/>
    <property type="match status" value="1"/>
</dbReference>
<name>A0A1E5ILJ0_ENDTX</name>
<dbReference type="InterPro" id="IPR046887">
    <property type="entry name" value="RsmE_PUA-like"/>
</dbReference>
<evidence type="ECO:0000313" key="13">
    <source>
        <dbReference type="EMBL" id="OEG70973.1"/>
    </source>
</evidence>
<keyword evidence="5 10" id="KW-0489">Methyltransferase</keyword>
<dbReference type="PANTHER" id="PTHR30027">
    <property type="entry name" value="RIBOSOMAL RNA SMALL SUBUNIT METHYLTRANSFERASE E"/>
    <property type="match status" value="1"/>
</dbReference>
<evidence type="ECO:0000256" key="6">
    <source>
        <dbReference type="ARBA" id="ARBA00022679"/>
    </source>
</evidence>
<dbReference type="EC" id="2.1.1.193" evidence="10"/>
<dbReference type="InterPro" id="IPR046886">
    <property type="entry name" value="RsmE_MTase_dom"/>
</dbReference>
<comment type="similarity">
    <text evidence="2 10">Belongs to the RNA methyltransferase RsmE family.</text>
</comment>
<organism evidence="13 14">
    <name type="scientific">Endomicrobium trichonymphae</name>
    <dbReference type="NCBI Taxonomy" id="1408204"/>
    <lineage>
        <taxon>Bacteria</taxon>
        <taxon>Pseudomonadati</taxon>
        <taxon>Elusimicrobiota</taxon>
        <taxon>Endomicrobiia</taxon>
        <taxon>Endomicrobiales</taxon>
        <taxon>Endomicrobiaceae</taxon>
        <taxon>Candidatus Endomicrobiellum</taxon>
    </lineage>
</organism>
<evidence type="ECO:0000313" key="14">
    <source>
        <dbReference type="Proteomes" id="UP000095237"/>
    </source>
</evidence>
<proteinExistence type="inferred from homology"/>
<dbReference type="GO" id="GO:0070042">
    <property type="term" value="F:rRNA (uridine-N3-)-methyltransferase activity"/>
    <property type="evidence" value="ECO:0007669"/>
    <property type="project" value="TreeGrafter"/>
</dbReference>
<comment type="caution">
    <text evidence="13">The sequence shown here is derived from an EMBL/GenBank/DDBJ whole genome shotgun (WGS) entry which is preliminary data.</text>
</comment>
<gene>
    <name evidence="13" type="ORF">ATZ36_03545</name>
</gene>
<dbReference type="AlphaFoldDB" id="A0A1E5ILJ0"/>
<protein>
    <recommendedName>
        <fullName evidence="10">Ribosomal RNA small subunit methyltransferase E</fullName>
        <ecNumber evidence="10">2.1.1.193</ecNumber>
    </recommendedName>
</protein>
<dbReference type="SUPFAM" id="SSF75217">
    <property type="entry name" value="alpha/beta knot"/>
    <property type="match status" value="1"/>
</dbReference>
<evidence type="ECO:0000256" key="4">
    <source>
        <dbReference type="ARBA" id="ARBA00022552"/>
    </source>
</evidence>
<dbReference type="InterPro" id="IPR029026">
    <property type="entry name" value="tRNA_m1G_MTases_N"/>
</dbReference>
<comment type="subcellular location">
    <subcellularLocation>
        <location evidence="1 10">Cytoplasm</location>
    </subcellularLocation>
</comment>
<evidence type="ECO:0000256" key="8">
    <source>
        <dbReference type="ARBA" id="ARBA00025699"/>
    </source>
</evidence>
<evidence type="ECO:0000256" key="3">
    <source>
        <dbReference type="ARBA" id="ARBA00022490"/>
    </source>
</evidence>
<keyword evidence="4 10" id="KW-0698">rRNA processing</keyword>
<feature type="domain" description="Ribosomal RNA small subunit methyltransferase E methyltransferase" evidence="11">
    <location>
        <begin position="76"/>
        <end position="237"/>
    </location>
</feature>
<evidence type="ECO:0000256" key="10">
    <source>
        <dbReference type="PIRNR" id="PIRNR015601"/>
    </source>
</evidence>